<keyword evidence="8 14" id="KW-0963">Cytoplasm</keyword>
<dbReference type="CDD" id="cd07182">
    <property type="entry name" value="RNase_HII_bacteria_HII_like"/>
    <property type="match status" value="1"/>
</dbReference>
<comment type="cofactor">
    <cofactor evidence="14 15">
        <name>Mn(2+)</name>
        <dbReference type="ChEBI" id="CHEBI:29035"/>
    </cofactor>
    <cofactor evidence="14 15">
        <name>Mg(2+)</name>
        <dbReference type="ChEBI" id="CHEBI:18420"/>
    </cofactor>
    <text evidence="14 15">Manganese or magnesium. Binds 1 divalent metal ion per monomer in the absence of substrate. May bind a second metal ion after substrate binding.</text>
</comment>
<dbReference type="HAMAP" id="MF_00052_B">
    <property type="entry name" value="RNase_HII_B"/>
    <property type="match status" value="1"/>
</dbReference>
<evidence type="ECO:0000256" key="16">
    <source>
        <dbReference type="RuleBase" id="RU003515"/>
    </source>
</evidence>
<reference evidence="19 20" key="1">
    <citation type="submission" date="2020-08" db="EMBL/GenBank/DDBJ databases">
        <title>Genomic Encyclopedia of Type Strains, Phase IV (KMG-IV): sequencing the most valuable type-strain genomes for metagenomic binning, comparative biology and taxonomic classification.</title>
        <authorList>
            <person name="Goeker M."/>
        </authorList>
    </citation>
    <scope>NUCLEOTIDE SEQUENCE [LARGE SCALE GENOMIC DNA]</scope>
    <source>
        <strain evidence="19 20">DSM 21769</strain>
    </source>
</reference>
<comment type="subcellular location">
    <subcellularLocation>
        <location evidence="4 14">Cytoplasm</location>
    </subcellularLocation>
</comment>
<dbReference type="GO" id="GO:0004523">
    <property type="term" value="F:RNA-DNA hybrid ribonuclease activity"/>
    <property type="evidence" value="ECO:0007669"/>
    <property type="project" value="UniProtKB-UniRule"/>
</dbReference>
<feature type="region of interest" description="Disordered" evidence="17">
    <location>
        <begin position="236"/>
        <end position="255"/>
    </location>
</feature>
<feature type="binding site" evidence="14 15">
    <location>
        <position position="169"/>
    </location>
    <ligand>
        <name>a divalent metal cation</name>
        <dbReference type="ChEBI" id="CHEBI:60240"/>
    </ligand>
</feature>
<proteinExistence type="inferred from homology"/>
<comment type="similarity">
    <text evidence="5 14 16">Belongs to the RNase HII family.</text>
</comment>
<feature type="binding site" evidence="14 15">
    <location>
        <position position="79"/>
    </location>
    <ligand>
        <name>a divalent metal cation</name>
        <dbReference type="ChEBI" id="CHEBI:60240"/>
    </ligand>
</feature>
<evidence type="ECO:0000256" key="14">
    <source>
        <dbReference type="HAMAP-Rule" id="MF_00052"/>
    </source>
</evidence>
<evidence type="ECO:0000256" key="10">
    <source>
        <dbReference type="ARBA" id="ARBA00022723"/>
    </source>
</evidence>
<evidence type="ECO:0000256" key="5">
    <source>
        <dbReference type="ARBA" id="ARBA00007383"/>
    </source>
</evidence>
<organism evidence="19 20">
    <name type="scientific">Geomicrobium halophilum</name>
    <dbReference type="NCBI Taxonomy" id="549000"/>
    <lineage>
        <taxon>Bacteria</taxon>
        <taxon>Bacillati</taxon>
        <taxon>Bacillota</taxon>
        <taxon>Bacilli</taxon>
        <taxon>Bacillales</taxon>
        <taxon>Geomicrobium</taxon>
    </lineage>
</organism>
<protein>
    <recommendedName>
        <fullName evidence="7 14">Ribonuclease HII</fullName>
        <shortName evidence="14">RNase HII</shortName>
        <ecNumber evidence="6 14">3.1.26.4</ecNumber>
    </recommendedName>
</protein>
<feature type="compositionally biased region" description="Basic and acidic residues" evidence="17">
    <location>
        <begin position="236"/>
        <end position="245"/>
    </location>
</feature>
<comment type="caution">
    <text evidence="19">The sequence shown here is derived from an EMBL/GenBank/DDBJ whole genome shotgun (WGS) entry which is preliminary data.</text>
</comment>
<evidence type="ECO:0000256" key="8">
    <source>
        <dbReference type="ARBA" id="ARBA00022490"/>
    </source>
</evidence>
<dbReference type="InterPro" id="IPR036397">
    <property type="entry name" value="RNaseH_sf"/>
</dbReference>
<evidence type="ECO:0000256" key="7">
    <source>
        <dbReference type="ARBA" id="ARBA00019179"/>
    </source>
</evidence>
<dbReference type="InterPro" id="IPR001352">
    <property type="entry name" value="RNase_HII/HIII"/>
</dbReference>
<dbReference type="NCBIfam" id="NF000595">
    <property type="entry name" value="PRK00015.1-3"/>
    <property type="match status" value="1"/>
</dbReference>
<keyword evidence="20" id="KW-1185">Reference proteome</keyword>
<evidence type="ECO:0000256" key="17">
    <source>
        <dbReference type="SAM" id="MobiDB-lite"/>
    </source>
</evidence>
<keyword evidence="10 14" id="KW-0479">Metal-binding</keyword>
<accession>A0A841PKC3</accession>
<evidence type="ECO:0000256" key="2">
    <source>
        <dbReference type="ARBA" id="ARBA00001946"/>
    </source>
</evidence>
<evidence type="ECO:0000256" key="11">
    <source>
        <dbReference type="ARBA" id="ARBA00022759"/>
    </source>
</evidence>
<dbReference type="PANTHER" id="PTHR10954:SF18">
    <property type="entry name" value="RIBONUCLEASE HII"/>
    <property type="match status" value="1"/>
</dbReference>
<dbReference type="GO" id="GO:0030145">
    <property type="term" value="F:manganese ion binding"/>
    <property type="evidence" value="ECO:0007669"/>
    <property type="project" value="UniProtKB-UniRule"/>
</dbReference>
<evidence type="ECO:0000256" key="4">
    <source>
        <dbReference type="ARBA" id="ARBA00004496"/>
    </source>
</evidence>
<dbReference type="FunFam" id="3.30.420.10:FF:000006">
    <property type="entry name" value="Ribonuclease HII"/>
    <property type="match status" value="1"/>
</dbReference>
<evidence type="ECO:0000256" key="6">
    <source>
        <dbReference type="ARBA" id="ARBA00012180"/>
    </source>
</evidence>
<dbReference type="NCBIfam" id="NF000594">
    <property type="entry name" value="PRK00015.1-1"/>
    <property type="match status" value="1"/>
</dbReference>
<dbReference type="GO" id="GO:0005737">
    <property type="term" value="C:cytoplasm"/>
    <property type="evidence" value="ECO:0007669"/>
    <property type="project" value="UniProtKB-SubCell"/>
</dbReference>
<dbReference type="PANTHER" id="PTHR10954">
    <property type="entry name" value="RIBONUCLEASE H2 SUBUNIT A"/>
    <property type="match status" value="1"/>
</dbReference>
<evidence type="ECO:0000256" key="12">
    <source>
        <dbReference type="ARBA" id="ARBA00022801"/>
    </source>
</evidence>
<evidence type="ECO:0000259" key="18">
    <source>
        <dbReference type="PROSITE" id="PS51975"/>
    </source>
</evidence>
<evidence type="ECO:0000256" key="9">
    <source>
        <dbReference type="ARBA" id="ARBA00022722"/>
    </source>
</evidence>
<keyword evidence="9 14" id="KW-0540">Nuclease</keyword>
<dbReference type="Proteomes" id="UP000568839">
    <property type="component" value="Unassembled WGS sequence"/>
</dbReference>
<evidence type="ECO:0000313" key="20">
    <source>
        <dbReference type="Proteomes" id="UP000568839"/>
    </source>
</evidence>
<dbReference type="SUPFAM" id="SSF53098">
    <property type="entry name" value="Ribonuclease H-like"/>
    <property type="match status" value="1"/>
</dbReference>
<feature type="domain" description="RNase H type-2" evidence="18">
    <location>
        <begin position="72"/>
        <end position="255"/>
    </location>
</feature>
<evidence type="ECO:0000256" key="13">
    <source>
        <dbReference type="ARBA" id="ARBA00023211"/>
    </source>
</evidence>
<gene>
    <name evidence="14" type="primary">rnhB</name>
    <name evidence="19" type="ORF">HNR44_001266</name>
</gene>
<dbReference type="PROSITE" id="PS51975">
    <property type="entry name" value="RNASE_H_2"/>
    <property type="match status" value="1"/>
</dbReference>
<dbReference type="InterPro" id="IPR024567">
    <property type="entry name" value="RNase_HII/HIII_dom"/>
</dbReference>
<dbReference type="AlphaFoldDB" id="A0A841PKC3"/>
<comment type="function">
    <text evidence="3 14 16">Endonuclease that specifically degrades the RNA of RNA-DNA hybrids.</text>
</comment>
<dbReference type="RefSeq" id="WP_184403213.1">
    <property type="nucleotide sequence ID" value="NZ_JACHHJ010000001.1"/>
</dbReference>
<comment type="catalytic activity">
    <reaction evidence="1 14 15 16">
        <text>Endonucleolytic cleavage to 5'-phosphomonoester.</text>
        <dbReference type="EC" id="3.1.26.4"/>
    </reaction>
</comment>
<keyword evidence="12 14" id="KW-0378">Hydrolase</keyword>
<dbReference type="InterPro" id="IPR022898">
    <property type="entry name" value="RNase_HII"/>
</dbReference>
<dbReference type="Pfam" id="PF01351">
    <property type="entry name" value="RNase_HII"/>
    <property type="match status" value="1"/>
</dbReference>
<dbReference type="EMBL" id="JACHHJ010000001">
    <property type="protein sequence ID" value="MBB6449317.1"/>
    <property type="molecule type" value="Genomic_DNA"/>
</dbReference>
<dbReference type="GO" id="GO:0032299">
    <property type="term" value="C:ribonuclease H2 complex"/>
    <property type="evidence" value="ECO:0007669"/>
    <property type="project" value="TreeGrafter"/>
</dbReference>
<keyword evidence="13 14" id="KW-0464">Manganese</keyword>
<name>A0A841PKC3_9BACL</name>
<evidence type="ECO:0000256" key="3">
    <source>
        <dbReference type="ARBA" id="ARBA00004065"/>
    </source>
</evidence>
<comment type="cofactor">
    <cofactor evidence="2">
        <name>Mg(2+)</name>
        <dbReference type="ChEBI" id="CHEBI:18420"/>
    </cofactor>
</comment>
<keyword evidence="11 14" id="KW-0255">Endonuclease</keyword>
<feature type="binding site" evidence="14 15">
    <location>
        <position position="78"/>
    </location>
    <ligand>
        <name>a divalent metal cation</name>
        <dbReference type="ChEBI" id="CHEBI:60240"/>
    </ligand>
</feature>
<evidence type="ECO:0000256" key="15">
    <source>
        <dbReference type="PROSITE-ProRule" id="PRU01319"/>
    </source>
</evidence>
<dbReference type="GO" id="GO:0003723">
    <property type="term" value="F:RNA binding"/>
    <property type="evidence" value="ECO:0007669"/>
    <property type="project" value="UniProtKB-UniRule"/>
</dbReference>
<dbReference type="GO" id="GO:0043137">
    <property type="term" value="P:DNA replication, removal of RNA primer"/>
    <property type="evidence" value="ECO:0007669"/>
    <property type="project" value="TreeGrafter"/>
</dbReference>
<dbReference type="GO" id="GO:0006298">
    <property type="term" value="P:mismatch repair"/>
    <property type="evidence" value="ECO:0007669"/>
    <property type="project" value="TreeGrafter"/>
</dbReference>
<dbReference type="EC" id="3.1.26.4" evidence="6 14"/>
<dbReference type="Gene3D" id="3.30.420.10">
    <property type="entry name" value="Ribonuclease H-like superfamily/Ribonuclease H"/>
    <property type="match status" value="1"/>
</dbReference>
<sequence>MVKKTPIVKIKEKLFTETTPSDTWLQELRADTRKGVQDLMDRYDRMRELEAQELQQFRDMRFFEQKFSFPGAQMAGVDEVGRGPLAGPVVAAAVVLPASLELAGLTDSKKLNAKKLEYFYNEIMANGDVGIGTSSSQEIDNMNIYYASRLAMTRAVEDLSTRVDHLLVDAMDLPLDIRQTSLIKGDAKSACIAAASVVAKVTRDTYMKTLHEQYPAYRFDQNVGYGTKEHLQILDKHGPCPEHRRSFQPVSKRHA</sequence>
<evidence type="ECO:0000256" key="1">
    <source>
        <dbReference type="ARBA" id="ARBA00000077"/>
    </source>
</evidence>
<dbReference type="InterPro" id="IPR012337">
    <property type="entry name" value="RNaseH-like_sf"/>
</dbReference>
<evidence type="ECO:0000313" key="19">
    <source>
        <dbReference type="EMBL" id="MBB6449317.1"/>
    </source>
</evidence>